<keyword evidence="2" id="KW-0472">Membrane</keyword>
<keyword evidence="2" id="KW-0812">Transmembrane</keyword>
<name>A0A0F9FWN0_9ZZZZ</name>
<evidence type="ECO:0000256" key="1">
    <source>
        <dbReference type="SAM" id="MobiDB-lite"/>
    </source>
</evidence>
<dbReference type="EMBL" id="LAZR01019911">
    <property type="protein sequence ID" value="KKL90799.1"/>
    <property type="molecule type" value="Genomic_DNA"/>
</dbReference>
<reference evidence="4" key="1">
    <citation type="journal article" date="2015" name="Nature">
        <title>Complex archaea that bridge the gap between prokaryotes and eukaryotes.</title>
        <authorList>
            <person name="Spang A."/>
            <person name="Saw J.H."/>
            <person name="Jorgensen S.L."/>
            <person name="Zaremba-Niedzwiedzka K."/>
            <person name="Martijn J."/>
            <person name="Lind A.E."/>
            <person name="van Eijk R."/>
            <person name="Schleper C."/>
            <person name="Guy L."/>
            <person name="Ettema T.J."/>
        </authorList>
    </citation>
    <scope>NUCLEOTIDE SEQUENCE</scope>
</reference>
<dbReference type="SUPFAM" id="SSF55797">
    <property type="entry name" value="PR-1-like"/>
    <property type="match status" value="1"/>
</dbReference>
<gene>
    <name evidence="4" type="ORF">LCGC14_1901060</name>
</gene>
<dbReference type="InterPro" id="IPR035940">
    <property type="entry name" value="CAP_sf"/>
</dbReference>
<dbReference type="InterPro" id="IPR014044">
    <property type="entry name" value="CAP_dom"/>
</dbReference>
<feature type="domain" description="SCP" evidence="3">
    <location>
        <begin position="253"/>
        <end position="354"/>
    </location>
</feature>
<proteinExistence type="predicted"/>
<feature type="transmembrane region" description="Helical" evidence="2">
    <location>
        <begin position="128"/>
        <end position="147"/>
    </location>
</feature>
<comment type="caution">
    <text evidence="4">The sequence shown here is derived from an EMBL/GenBank/DDBJ whole genome shotgun (WGS) entry which is preliminary data.</text>
</comment>
<feature type="transmembrane region" description="Helical" evidence="2">
    <location>
        <begin position="159"/>
        <end position="176"/>
    </location>
</feature>
<evidence type="ECO:0000313" key="4">
    <source>
        <dbReference type="EMBL" id="KKL90799.1"/>
    </source>
</evidence>
<organism evidence="4">
    <name type="scientific">marine sediment metagenome</name>
    <dbReference type="NCBI Taxonomy" id="412755"/>
    <lineage>
        <taxon>unclassified sequences</taxon>
        <taxon>metagenomes</taxon>
        <taxon>ecological metagenomes</taxon>
    </lineage>
</organism>
<feature type="transmembrane region" description="Helical" evidence="2">
    <location>
        <begin position="188"/>
        <end position="207"/>
    </location>
</feature>
<dbReference type="Gene3D" id="3.40.33.10">
    <property type="entry name" value="CAP"/>
    <property type="match status" value="1"/>
</dbReference>
<evidence type="ECO:0000259" key="3">
    <source>
        <dbReference type="Pfam" id="PF00188"/>
    </source>
</evidence>
<feature type="region of interest" description="Disordered" evidence="1">
    <location>
        <begin position="33"/>
        <end position="67"/>
    </location>
</feature>
<sequence>MGKEDRDWYRGKHPAYCTCAKCHPRRISLRNIVPWRPRRTPPTQAEDPAVKKATPEPKPRVEEPVVEESVVEEPVVSRPNPTIEEPVVEKFVKDDSPRSTAAQRKPPLVPGGIIGGVWLMIPRAIRKLLLSCLVIALLGAMVQLGSLLFTRQVGPMPEALIFIGEAVALFIAIWVIRGYKYRRVFPHFGTVLLAGTTTIVVLAFAGVEPFSAYKDSAWSWVNEEARPWIEERVSDAKEVVGTWGEQSEFETIFNDYRQVNGLDGLIFTDDLNRAASHRLEEIKSEYSHNSAGGWNQHLAENIAKMEWNWYGIARSPASLSDEGAFTMWKNSPGHNANMLGTYRFTGYAIGEGYAVQLFTRLPTKNGEPLLPPGWYWE</sequence>
<feature type="compositionally biased region" description="Basic and acidic residues" evidence="1">
    <location>
        <begin position="48"/>
        <end position="63"/>
    </location>
</feature>
<dbReference type="AlphaFoldDB" id="A0A0F9FWN0"/>
<keyword evidence="2" id="KW-1133">Transmembrane helix</keyword>
<dbReference type="Pfam" id="PF00188">
    <property type="entry name" value="CAP"/>
    <property type="match status" value="1"/>
</dbReference>
<evidence type="ECO:0000256" key="2">
    <source>
        <dbReference type="SAM" id="Phobius"/>
    </source>
</evidence>
<dbReference type="CDD" id="cd05379">
    <property type="entry name" value="CAP_bacterial"/>
    <property type="match status" value="1"/>
</dbReference>
<protein>
    <recommendedName>
        <fullName evidence="3">SCP domain-containing protein</fullName>
    </recommendedName>
</protein>
<accession>A0A0F9FWN0</accession>